<gene>
    <name evidence="2" type="ORF">BJP34_01375</name>
</gene>
<reference evidence="3" key="1">
    <citation type="submission" date="2016-10" db="EMBL/GenBank/DDBJ databases">
        <title>Comparative genomics uncovers the prolific and rare metabolic potential of the cyanobacterial genus Moorea.</title>
        <authorList>
            <person name="Leao T."/>
            <person name="Castelao G."/>
            <person name="Korobeynikov A."/>
            <person name="Monroe E.A."/>
            <person name="Podell S."/>
            <person name="Glukhov E."/>
            <person name="Allen E."/>
            <person name="Gerwick W.H."/>
            <person name="Gerwick L."/>
        </authorList>
    </citation>
    <scope>NUCLEOTIDE SEQUENCE [LARGE SCALE GENOMIC DNA]</scope>
    <source>
        <strain evidence="3">PAL-8-15-08-1</strain>
    </source>
</reference>
<evidence type="ECO:0000313" key="3">
    <source>
        <dbReference type="Proteomes" id="UP000177870"/>
    </source>
</evidence>
<dbReference type="Proteomes" id="UP000177870">
    <property type="component" value="Chromosome"/>
</dbReference>
<sequence length="307" mass="33661">MSATDTALRVIQWAMTNPEGIVSPPQGDLSATEKLANPPVALSQALQQLTAVTAARLGWEMPPLGDNSPLGVGGIILAGALGTANLKLARTLITALSDPCSSGDWVVRHGLVAPALPFLADEIADDCRQVSLLTAVLNRPATGQENLAFDFILKLLEQPSTRLSLTLHLAKPTLDIKVRNWRSNLLERLRPGSEKNRDFVIEVYEAAMIYHQQEVINQVKAAAAVMTDPKAASDDSRLQDALSVANWWQSLWAIERADMEALRRHRYLSYSYREGIKLFNLRRKLCITATTEKCSSKPPNATSKRDG</sequence>
<dbReference type="KEGG" id="mpro:BJP34_01375"/>
<protein>
    <recommendedName>
        <fullName evidence="1">FtsH ternary system domain-containing protein</fullName>
    </recommendedName>
</protein>
<dbReference type="InterPro" id="IPR045480">
    <property type="entry name" value="fvmX1"/>
</dbReference>
<accession>A0A1D8TKU9</accession>
<dbReference type="STRING" id="1458985.BJP34_01375"/>
<proteinExistence type="predicted"/>
<organism evidence="2 3">
    <name type="scientific">Moorena producens PAL-8-15-08-1</name>
    <dbReference type="NCBI Taxonomy" id="1458985"/>
    <lineage>
        <taxon>Bacteria</taxon>
        <taxon>Bacillati</taxon>
        <taxon>Cyanobacteriota</taxon>
        <taxon>Cyanophyceae</taxon>
        <taxon>Coleofasciculales</taxon>
        <taxon>Coleofasciculaceae</taxon>
        <taxon>Moorena</taxon>
    </lineage>
</organism>
<dbReference type="Pfam" id="PF19998">
    <property type="entry name" value="fvmX1"/>
    <property type="match status" value="1"/>
</dbReference>
<dbReference type="RefSeq" id="WP_070390778.1">
    <property type="nucleotide sequence ID" value="NZ_CP017599.1"/>
</dbReference>
<feature type="domain" description="FtsH ternary system" evidence="1">
    <location>
        <begin position="24"/>
        <end position="285"/>
    </location>
</feature>
<dbReference type="AlphaFoldDB" id="A0A1D8TKU9"/>
<evidence type="ECO:0000313" key="2">
    <source>
        <dbReference type="EMBL" id="AOW98267.1"/>
    </source>
</evidence>
<dbReference type="EMBL" id="CP017599">
    <property type="protein sequence ID" value="AOW98267.1"/>
    <property type="molecule type" value="Genomic_DNA"/>
</dbReference>
<evidence type="ECO:0000259" key="1">
    <source>
        <dbReference type="Pfam" id="PF19998"/>
    </source>
</evidence>
<name>A0A1D8TKU9_9CYAN</name>
<dbReference type="OrthoDB" id="581431at2"/>